<gene>
    <name evidence="1" type="ORF">SAMN04489797_0204</name>
</gene>
<name>A0A1H1M5V7_9FLAO</name>
<protein>
    <submittedName>
        <fullName evidence="1">Uncharacterized protein</fullName>
    </submittedName>
</protein>
<evidence type="ECO:0000313" key="1">
    <source>
        <dbReference type="EMBL" id="SDR81785.1"/>
    </source>
</evidence>
<dbReference type="EMBL" id="LT629774">
    <property type="protein sequence ID" value="SDR81785.1"/>
    <property type="molecule type" value="Genomic_DNA"/>
</dbReference>
<organism evidence="1 2">
    <name type="scientific">Winogradskyella sediminis</name>
    <dbReference type="NCBI Taxonomy" id="1382466"/>
    <lineage>
        <taxon>Bacteria</taxon>
        <taxon>Pseudomonadati</taxon>
        <taxon>Bacteroidota</taxon>
        <taxon>Flavobacteriia</taxon>
        <taxon>Flavobacteriales</taxon>
        <taxon>Flavobacteriaceae</taxon>
        <taxon>Winogradskyella</taxon>
    </lineage>
</organism>
<dbReference type="STRING" id="1249933.SAMN04489797_0204"/>
<dbReference type="Proteomes" id="UP000198963">
    <property type="component" value="Chromosome I"/>
</dbReference>
<dbReference type="AlphaFoldDB" id="A0A1H1M5V7"/>
<proteinExistence type="predicted"/>
<sequence length="105" mass="11893">MVASPCKVRNSIQGVFEIQKTEVSNKSISHLQQSSCETFSETNSTLTAYNASIDAFQITLNKSLQYYIGSIPLSDRPITQYYSARDEIPPLVPYYILFKNNKAYL</sequence>
<keyword evidence="2" id="KW-1185">Reference proteome</keyword>
<accession>A0A1H1M5V7</accession>
<evidence type="ECO:0000313" key="2">
    <source>
        <dbReference type="Proteomes" id="UP000198963"/>
    </source>
</evidence>
<reference evidence="1 2" key="1">
    <citation type="submission" date="2016-10" db="EMBL/GenBank/DDBJ databases">
        <authorList>
            <person name="Varghese N."/>
            <person name="Submissions S."/>
        </authorList>
    </citation>
    <scope>NUCLEOTIDE SEQUENCE [LARGE SCALE GENOMIC DNA]</scope>
    <source>
        <strain evidence="1 2">RHA_55</strain>
    </source>
</reference>